<dbReference type="RefSeq" id="WP_141165752.1">
    <property type="nucleotide sequence ID" value="NZ_VHLH01000005.1"/>
</dbReference>
<evidence type="ECO:0000313" key="1">
    <source>
        <dbReference type="EMBL" id="TPW30613.1"/>
    </source>
</evidence>
<dbReference type="EMBL" id="VHLH01000005">
    <property type="protein sequence ID" value="TPW30613.1"/>
    <property type="molecule type" value="Genomic_DNA"/>
</dbReference>
<comment type="caution">
    <text evidence="1">The sequence shown here is derived from an EMBL/GenBank/DDBJ whole genome shotgun (WGS) entry which is preliminary data.</text>
</comment>
<dbReference type="SUPFAM" id="SSF143631">
    <property type="entry name" value="ApbE-like"/>
    <property type="match status" value="1"/>
</dbReference>
<dbReference type="OrthoDB" id="9814719at2"/>
<dbReference type="InterPro" id="IPR003374">
    <property type="entry name" value="ApbE-like_sf"/>
</dbReference>
<evidence type="ECO:0000313" key="2">
    <source>
        <dbReference type="Proteomes" id="UP000320314"/>
    </source>
</evidence>
<name>A0A506U8D8_9HYPH</name>
<dbReference type="NCBIfam" id="NF003322">
    <property type="entry name" value="PRK04334.1-2"/>
    <property type="match status" value="1"/>
</dbReference>
<dbReference type="InterPro" id="IPR007183">
    <property type="entry name" value="UPF0280"/>
</dbReference>
<organism evidence="1 2">
    <name type="scientific">Pararhizobium mangrovi</name>
    <dbReference type="NCBI Taxonomy" id="2590452"/>
    <lineage>
        <taxon>Bacteria</taxon>
        <taxon>Pseudomonadati</taxon>
        <taxon>Pseudomonadota</taxon>
        <taxon>Alphaproteobacteria</taxon>
        <taxon>Hyphomicrobiales</taxon>
        <taxon>Rhizobiaceae</taxon>
        <taxon>Rhizobium/Agrobacterium group</taxon>
        <taxon>Pararhizobium</taxon>
    </lineage>
</organism>
<dbReference type="AlphaFoldDB" id="A0A506U8D8"/>
<dbReference type="Proteomes" id="UP000320314">
    <property type="component" value="Unassembled WGS sequence"/>
</dbReference>
<keyword evidence="2" id="KW-1185">Reference proteome</keyword>
<reference evidence="1 2" key="1">
    <citation type="submission" date="2019-06" db="EMBL/GenBank/DDBJ databases">
        <authorList>
            <person name="Li M."/>
        </authorList>
    </citation>
    <scope>NUCLEOTIDE SEQUENCE [LARGE SCALE GENOMIC DNA]</scope>
    <source>
        <strain evidence="1 2">BGMRC6574</strain>
    </source>
</reference>
<protein>
    <submittedName>
        <fullName evidence="1">UPF0280 family protein</fullName>
    </submittedName>
</protein>
<dbReference type="Gene3D" id="3.10.520.10">
    <property type="entry name" value="ApbE-like domains"/>
    <property type="match status" value="1"/>
</dbReference>
<dbReference type="PIRSF" id="PIRSF006421">
    <property type="entry name" value="UCP006421"/>
    <property type="match status" value="1"/>
</dbReference>
<sequence length="310" mass="33089">MSARPLARYLDAEGPLGRLHLQHGPIDLVIGIDGTRRSGPENVAFREKGFRAAKKRLDTVLEELVEELPLLRQPARKDGEPVRGSVAQRMVRAVLPYAEDCFVTAMASVAGAVADEVLAAMLSAYQPDDRPNRIYVNNGGDIALHLEGDAEFRVRMKREDGAKFGDLTMAARDPSRGIATSGRGGRSLSMGIADSVTVVAADGATADAAATLIANTVDLPGHPAITRKPACEVVDESDLGDRPVVVGRGRLTDREIDAALASGTAYAETLIERGLIHRAALFLGPAGRLALPRTSHSKRTSNPMKELHHA</sequence>
<gene>
    <name evidence="1" type="ORF">FJU11_04065</name>
</gene>
<proteinExistence type="predicted"/>
<accession>A0A506U8D8</accession>